<dbReference type="Proteomes" id="UP000467201">
    <property type="component" value="Chromosome"/>
</dbReference>
<feature type="compositionally biased region" description="Gly residues" evidence="1">
    <location>
        <begin position="365"/>
        <end position="375"/>
    </location>
</feature>
<dbReference type="KEGG" id="mdr:MDOR_32310"/>
<evidence type="ECO:0000313" key="2">
    <source>
        <dbReference type="EMBL" id="BBZ09062.1"/>
    </source>
</evidence>
<evidence type="ECO:0008006" key="4">
    <source>
        <dbReference type="Google" id="ProtNLM"/>
    </source>
</evidence>
<proteinExistence type="predicted"/>
<reference evidence="2 3" key="1">
    <citation type="journal article" date="2019" name="Emerg. Microbes Infect.">
        <title>Comprehensive subspecies identification of 175 nontuberculous mycobacteria species based on 7547 genomic profiles.</title>
        <authorList>
            <person name="Matsumoto Y."/>
            <person name="Kinjo T."/>
            <person name="Motooka D."/>
            <person name="Nabeya D."/>
            <person name="Jung N."/>
            <person name="Uechi K."/>
            <person name="Horii T."/>
            <person name="Iida T."/>
            <person name="Fujita J."/>
            <person name="Nakamura S."/>
        </authorList>
    </citation>
    <scope>NUCLEOTIDE SEQUENCE [LARGE SCALE GENOMIC DNA]</scope>
    <source>
        <strain evidence="2 3">JCM 12405</strain>
    </source>
</reference>
<sequence>MLTNVVTAENRGPVLVGIMPDASSYGAQTVTGPGWPNVDEETLAAAAASYEQLAAKLSGSVVPEQQGQLMKLSDAWEGGGAVAAAGEASTIIGGHEANAAHAAAIAAKLRQMEVAVVRTKTLVNAMAQETQHECEAIQALPFSNTQELVQARIKMGLSQNITQVTASSTELASSFGAPPSIPTAGVPPTVPGQQAARDAAKEAGKAGGQGSQQGMQMMSQLTSIAGQLPQQLGQMVTQVPQQMMQPLQQLSQPLQQLTSMFGQGGKSDSLGAAGLPFSSFSNHPLAGGSGASGGSGMMRAASLPGSGGVAAQTPLLAGLVGTNAVSVAPAPEVAMAGAAAVGGAAPVAAGGIGGGMGAPMGMVGNRGSGGGGGTRAGLAAPEPLEYDLDEDVDDEW</sequence>
<feature type="region of interest" description="Disordered" evidence="1">
    <location>
        <begin position="176"/>
        <end position="215"/>
    </location>
</feature>
<feature type="region of interest" description="Disordered" evidence="1">
    <location>
        <begin position="365"/>
        <end position="396"/>
    </location>
</feature>
<evidence type="ECO:0000313" key="3">
    <source>
        <dbReference type="Proteomes" id="UP000467201"/>
    </source>
</evidence>
<evidence type="ECO:0000256" key="1">
    <source>
        <dbReference type="SAM" id="MobiDB-lite"/>
    </source>
</evidence>
<organism evidence="2 3">
    <name type="scientific">Mycolicibacterium doricum</name>
    <dbReference type="NCBI Taxonomy" id="126673"/>
    <lineage>
        <taxon>Bacteria</taxon>
        <taxon>Bacillati</taxon>
        <taxon>Actinomycetota</taxon>
        <taxon>Actinomycetes</taxon>
        <taxon>Mycobacteriales</taxon>
        <taxon>Mycobacteriaceae</taxon>
        <taxon>Mycolicibacterium</taxon>
    </lineage>
</organism>
<dbReference type="EMBL" id="AP022605">
    <property type="protein sequence ID" value="BBZ09062.1"/>
    <property type="molecule type" value="Genomic_DNA"/>
</dbReference>
<name>A0A7I7VWN9_9MYCO</name>
<gene>
    <name evidence="2" type="ORF">MDOR_32310</name>
</gene>
<accession>A0A7I7VWN9</accession>
<protein>
    <recommendedName>
        <fullName evidence="4">PPE family protein</fullName>
    </recommendedName>
</protein>
<feature type="compositionally biased region" description="Acidic residues" evidence="1">
    <location>
        <begin position="384"/>
        <end position="396"/>
    </location>
</feature>
<dbReference type="AlphaFoldDB" id="A0A7I7VWN9"/>